<gene>
    <name evidence="1" type="ORF">UV68_C0009G0005</name>
</gene>
<proteinExistence type="predicted"/>
<name>A0A0G1FHE1_9BACT</name>
<evidence type="ECO:0000313" key="1">
    <source>
        <dbReference type="EMBL" id="KKS94521.1"/>
    </source>
</evidence>
<comment type="caution">
    <text evidence="1">The sequence shown here is derived from an EMBL/GenBank/DDBJ whole genome shotgun (WGS) entry which is preliminary data.</text>
</comment>
<reference evidence="1 2" key="1">
    <citation type="journal article" date="2015" name="Nature">
        <title>rRNA introns, odd ribosomes, and small enigmatic genomes across a large radiation of phyla.</title>
        <authorList>
            <person name="Brown C.T."/>
            <person name="Hug L.A."/>
            <person name="Thomas B.C."/>
            <person name="Sharon I."/>
            <person name="Castelle C.J."/>
            <person name="Singh A."/>
            <person name="Wilkins M.J."/>
            <person name="Williams K.H."/>
            <person name="Banfield J.F."/>
        </authorList>
    </citation>
    <scope>NUCLEOTIDE SEQUENCE [LARGE SCALE GENOMIC DNA]</scope>
</reference>
<dbReference type="AlphaFoldDB" id="A0A0G1FHE1"/>
<protein>
    <submittedName>
        <fullName evidence="1">Uncharacterized protein</fullName>
    </submittedName>
</protein>
<evidence type="ECO:0000313" key="2">
    <source>
        <dbReference type="Proteomes" id="UP000033980"/>
    </source>
</evidence>
<accession>A0A0G1FHE1</accession>
<organism evidence="1 2">
    <name type="scientific">Candidatus Collierbacteria bacterium GW2011_GWC2_43_12</name>
    <dbReference type="NCBI Taxonomy" id="1618390"/>
    <lineage>
        <taxon>Bacteria</taxon>
        <taxon>Candidatus Collieribacteriota</taxon>
    </lineage>
</organism>
<dbReference type="Proteomes" id="UP000033980">
    <property type="component" value="Unassembled WGS sequence"/>
</dbReference>
<sequence>MAQDTPDAIEERNRHVAEWKVRQAEQKHQQAAILAAGQKAALDYLKKSNFHTIISRVAHKFDPLYKASKWDDKTITPLGGMIIAGHLPVFVIEPIPGLKTKTGIPGYNYEIKLGPGKPVFTIAATICQEEDEVYYVVSVIKTDGLTHESKEPINLDSRSKTDLETWLHATISHFESSKNTITSILFERFADRIDN</sequence>
<dbReference type="EMBL" id="LCFK01000009">
    <property type="protein sequence ID" value="KKS94521.1"/>
    <property type="molecule type" value="Genomic_DNA"/>
</dbReference>